<dbReference type="PROSITE" id="PS50110">
    <property type="entry name" value="RESPONSE_REGULATORY"/>
    <property type="match status" value="1"/>
</dbReference>
<comment type="caution">
    <text evidence="5">The sequence shown here is derived from an EMBL/GenBank/DDBJ whole genome shotgun (WGS) entry which is preliminary data.</text>
</comment>
<dbReference type="InterPro" id="IPR035919">
    <property type="entry name" value="EAL_sf"/>
</dbReference>
<dbReference type="AlphaFoldDB" id="A0A7C1ZU33"/>
<dbReference type="SUPFAM" id="SSF141868">
    <property type="entry name" value="EAL domain-like"/>
    <property type="match status" value="1"/>
</dbReference>
<protein>
    <submittedName>
        <fullName evidence="5">EAL domain-containing protein</fullName>
    </submittedName>
</protein>
<dbReference type="PROSITE" id="PS50883">
    <property type="entry name" value="EAL"/>
    <property type="match status" value="1"/>
</dbReference>
<dbReference type="Pfam" id="PF00563">
    <property type="entry name" value="EAL"/>
    <property type="match status" value="1"/>
</dbReference>
<evidence type="ECO:0000259" key="3">
    <source>
        <dbReference type="PROSITE" id="PS50883"/>
    </source>
</evidence>
<dbReference type="Gene3D" id="3.30.70.270">
    <property type="match status" value="1"/>
</dbReference>
<dbReference type="CDD" id="cd01948">
    <property type="entry name" value="EAL"/>
    <property type="match status" value="1"/>
</dbReference>
<evidence type="ECO:0000259" key="2">
    <source>
        <dbReference type="PROSITE" id="PS50110"/>
    </source>
</evidence>
<dbReference type="NCBIfam" id="TIGR00254">
    <property type="entry name" value="GGDEF"/>
    <property type="match status" value="1"/>
</dbReference>
<dbReference type="SUPFAM" id="SSF55073">
    <property type="entry name" value="Nucleotide cyclase"/>
    <property type="match status" value="1"/>
</dbReference>
<dbReference type="Gene3D" id="3.20.20.450">
    <property type="entry name" value="EAL domain"/>
    <property type="match status" value="1"/>
</dbReference>
<organism evidence="5">
    <name type="scientific">Methylophaga aminisulfidivorans</name>
    <dbReference type="NCBI Taxonomy" id="230105"/>
    <lineage>
        <taxon>Bacteria</taxon>
        <taxon>Pseudomonadati</taxon>
        <taxon>Pseudomonadota</taxon>
        <taxon>Gammaproteobacteria</taxon>
        <taxon>Thiotrichales</taxon>
        <taxon>Piscirickettsiaceae</taxon>
        <taxon>Methylophaga</taxon>
    </lineage>
</organism>
<dbReference type="SUPFAM" id="SSF52172">
    <property type="entry name" value="CheY-like"/>
    <property type="match status" value="1"/>
</dbReference>
<feature type="domain" description="EAL" evidence="3">
    <location>
        <begin position="322"/>
        <end position="484"/>
    </location>
</feature>
<dbReference type="SMART" id="SM00267">
    <property type="entry name" value="GGDEF"/>
    <property type="match status" value="1"/>
</dbReference>
<dbReference type="InterPro" id="IPR050706">
    <property type="entry name" value="Cyclic-di-GMP_PDE-like"/>
</dbReference>
<reference evidence="5" key="1">
    <citation type="journal article" date="2020" name="mSystems">
        <title>Genome- and Community-Level Interaction Insights into Carbon Utilization and Element Cycling Functions of Hydrothermarchaeota in Hydrothermal Sediment.</title>
        <authorList>
            <person name="Zhou Z."/>
            <person name="Liu Y."/>
            <person name="Xu W."/>
            <person name="Pan J."/>
            <person name="Luo Z.H."/>
            <person name="Li M."/>
        </authorList>
    </citation>
    <scope>NUCLEOTIDE SEQUENCE [LARGE SCALE GENOMIC DNA]</scope>
    <source>
        <strain evidence="5">HyVt-380</strain>
    </source>
</reference>
<evidence type="ECO:0000256" key="1">
    <source>
        <dbReference type="PROSITE-ProRule" id="PRU00169"/>
    </source>
</evidence>
<sequence>METYFDAHILIVDDNPTNVLLLKALLESSGYYNLASTTDPRTVLQHITENTTDLLILDIRMPFLNGFDVMALLSKQLGDASPPVVVMTAQIDEETRKKAFEYGALNFLTKPFDHDEVLKRINNILAIQYRNKKSTSQAQELQQLVDSRTEELQALSLQEPLTGLPNRRALKQEMQNNIAKGKFITVMFIVIDNVNVMANVHGYQVLEKLLCHISQLLKDCFNDSQHYLSSWGSYEFVLMSTCNDPGSAFISAEKITDILQDIHTIDNLRLQLNGRVGLCDSRTEYKDVLDLIDFAAIALPNFKEQRRYRFYETKLRDVLRYKQNILTEIRSARFGAGLSLVYQAKVDLASGQVKSAEALLRFNSRLGQLSPADFIPLAEESGDILFIGDWVINQAISQLETWLEHGLIDEQFSVAVNVSTEQLMDGEFAQKLLVKLDKSSINNSMLQLEVTESSLMRDVDKATKQLKLLASRGVKTAIDDFGTG</sequence>
<proteinExistence type="predicted"/>
<dbReference type="Pfam" id="PF00072">
    <property type="entry name" value="Response_reg"/>
    <property type="match status" value="1"/>
</dbReference>
<accession>A0A7C1ZU33</accession>
<dbReference type="InterPro" id="IPR001789">
    <property type="entry name" value="Sig_transdc_resp-reg_receiver"/>
</dbReference>
<name>A0A7C1ZU33_9GAMM</name>
<dbReference type="PANTHER" id="PTHR33121:SF70">
    <property type="entry name" value="SIGNALING PROTEIN YKOW"/>
    <property type="match status" value="1"/>
</dbReference>
<dbReference type="InterPro" id="IPR043128">
    <property type="entry name" value="Rev_trsase/Diguanyl_cyclase"/>
</dbReference>
<dbReference type="SMART" id="SM00448">
    <property type="entry name" value="REC"/>
    <property type="match status" value="1"/>
</dbReference>
<dbReference type="CDD" id="cd17551">
    <property type="entry name" value="REC_RpfG-like"/>
    <property type="match status" value="1"/>
</dbReference>
<feature type="non-terminal residue" evidence="5">
    <location>
        <position position="484"/>
    </location>
</feature>
<dbReference type="EMBL" id="DRHY01000352">
    <property type="protein sequence ID" value="HEC75625.1"/>
    <property type="molecule type" value="Genomic_DNA"/>
</dbReference>
<dbReference type="PROSITE" id="PS50887">
    <property type="entry name" value="GGDEF"/>
    <property type="match status" value="1"/>
</dbReference>
<keyword evidence="1" id="KW-0597">Phosphoprotein</keyword>
<dbReference type="SMART" id="SM00052">
    <property type="entry name" value="EAL"/>
    <property type="match status" value="1"/>
</dbReference>
<feature type="domain" description="Response regulatory" evidence="2">
    <location>
        <begin position="8"/>
        <end position="125"/>
    </location>
</feature>
<dbReference type="InterPro" id="IPR029787">
    <property type="entry name" value="Nucleotide_cyclase"/>
</dbReference>
<feature type="domain" description="GGDEF" evidence="4">
    <location>
        <begin position="182"/>
        <end position="313"/>
    </location>
</feature>
<dbReference type="GO" id="GO:0000160">
    <property type="term" value="P:phosphorelay signal transduction system"/>
    <property type="evidence" value="ECO:0007669"/>
    <property type="project" value="InterPro"/>
</dbReference>
<dbReference type="Proteomes" id="UP000886384">
    <property type="component" value="Unassembled WGS sequence"/>
</dbReference>
<dbReference type="Pfam" id="PF00990">
    <property type="entry name" value="GGDEF"/>
    <property type="match status" value="1"/>
</dbReference>
<dbReference type="InterPro" id="IPR000160">
    <property type="entry name" value="GGDEF_dom"/>
</dbReference>
<evidence type="ECO:0000313" key="5">
    <source>
        <dbReference type="EMBL" id="HEC75625.1"/>
    </source>
</evidence>
<dbReference type="InterPro" id="IPR001633">
    <property type="entry name" value="EAL_dom"/>
</dbReference>
<gene>
    <name evidence="5" type="ORF">ENI26_14850</name>
</gene>
<evidence type="ECO:0000259" key="4">
    <source>
        <dbReference type="PROSITE" id="PS50887"/>
    </source>
</evidence>
<dbReference type="InterPro" id="IPR011006">
    <property type="entry name" value="CheY-like_superfamily"/>
</dbReference>
<feature type="modified residue" description="4-aspartylphosphate" evidence="1">
    <location>
        <position position="58"/>
    </location>
</feature>
<dbReference type="Gene3D" id="3.40.50.2300">
    <property type="match status" value="1"/>
</dbReference>
<dbReference type="PANTHER" id="PTHR33121">
    <property type="entry name" value="CYCLIC DI-GMP PHOSPHODIESTERASE PDEF"/>
    <property type="match status" value="1"/>
</dbReference>
<dbReference type="GO" id="GO:0071111">
    <property type="term" value="F:cyclic-guanylate-specific phosphodiesterase activity"/>
    <property type="evidence" value="ECO:0007669"/>
    <property type="project" value="InterPro"/>
</dbReference>